<dbReference type="GO" id="GO:0009116">
    <property type="term" value="P:nucleoside metabolic process"/>
    <property type="evidence" value="ECO:0007669"/>
    <property type="project" value="InterPro"/>
</dbReference>
<evidence type="ECO:0000256" key="1">
    <source>
        <dbReference type="SAM" id="MobiDB-lite"/>
    </source>
</evidence>
<dbReference type="Pfam" id="PF06516">
    <property type="entry name" value="NUP"/>
    <property type="match status" value="1"/>
</dbReference>
<name>A0AAD6NJ11_DREDA</name>
<protein>
    <recommendedName>
        <fullName evidence="4">Purine nucleoside permease</fullName>
    </recommendedName>
</protein>
<dbReference type="AlphaFoldDB" id="A0AAD6NJ11"/>
<proteinExistence type="predicted"/>
<dbReference type="GO" id="GO:0055085">
    <property type="term" value="P:transmembrane transport"/>
    <property type="evidence" value="ECO:0007669"/>
    <property type="project" value="InterPro"/>
</dbReference>
<feature type="compositionally biased region" description="Low complexity" evidence="1">
    <location>
        <begin position="583"/>
        <end position="593"/>
    </location>
</feature>
<dbReference type="Gene3D" id="3.40.50.1580">
    <property type="entry name" value="Nucleoside phosphorylase domain"/>
    <property type="match status" value="1"/>
</dbReference>
<evidence type="ECO:0008006" key="4">
    <source>
        <dbReference type="Google" id="ProtNLM"/>
    </source>
</evidence>
<dbReference type="EMBL" id="JAQGDS010000006">
    <property type="protein sequence ID" value="KAJ6259945.1"/>
    <property type="molecule type" value="Genomic_DNA"/>
</dbReference>
<dbReference type="PANTHER" id="PTHR38643:SF1">
    <property type="entry name" value="PURINE NUCLEOSIDE PERMEASE C285.05-RELATED"/>
    <property type="match status" value="1"/>
</dbReference>
<evidence type="ECO:0000313" key="2">
    <source>
        <dbReference type="EMBL" id="KAJ6259945.1"/>
    </source>
</evidence>
<feature type="compositionally biased region" description="Polar residues" evidence="1">
    <location>
        <begin position="566"/>
        <end position="575"/>
    </location>
</feature>
<accession>A0AAD6NJ11</accession>
<gene>
    <name evidence="2" type="ORF">Dda_5589</name>
</gene>
<evidence type="ECO:0000313" key="3">
    <source>
        <dbReference type="Proteomes" id="UP001221413"/>
    </source>
</evidence>
<keyword evidence="3" id="KW-1185">Reference proteome</keyword>
<dbReference type="GO" id="GO:0005783">
    <property type="term" value="C:endoplasmic reticulum"/>
    <property type="evidence" value="ECO:0007669"/>
    <property type="project" value="TreeGrafter"/>
</dbReference>
<dbReference type="InterPro" id="IPR009486">
    <property type="entry name" value="Pur_nuclsid_perm"/>
</dbReference>
<feature type="region of interest" description="Disordered" evidence="1">
    <location>
        <begin position="560"/>
        <end position="603"/>
    </location>
</feature>
<organism evidence="2 3">
    <name type="scientific">Drechslerella dactyloides</name>
    <name type="common">Nematode-trapping fungus</name>
    <name type="synonym">Arthrobotrys dactyloides</name>
    <dbReference type="NCBI Taxonomy" id="74499"/>
    <lineage>
        <taxon>Eukaryota</taxon>
        <taxon>Fungi</taxon>
        <taxon>Dikarya</taxon>
        <taxon>Ascomycota</taxon>
        <taxon>Pezizomycotina</taxon>
        <taxon>Orbiliomycetes</taxon>
        <taxon>Orbiliales</taxon>
        <taxon>Orbiliaceae</taxon>
        <taxon>Drechslerella</taxon>
    </lineage>
</organism>
<dbReference type="Proteomes" id="UP001221413">
    <property type="component" value="Unassembled WGS sequence"/>
</dbReference>
<dbReference type="InterPro" id="IPR035994">
    <property type="entry name" value="Nucleoside_phosphorylase_sf"/>
</dbReference>
<dbReference type="GO" id="GO:0003824">
    <property type="term" value="F:catalytic activity"/>
    <property type="evidence" value="ECO:0007669"/>
    <property type="project" value="InterPro"/>
</dbReference>
<dbReference type="PANTHER" id="PTHR38643">
    <property type="entry name" value="PURINE NUCLEOSIDE PERMEASE C285.05-RELATED"/>
    <property type="match status" value="1"/>
</dbReference>
<reference evidence="2" key="1">
    <citation type="submission" date="2023-01" db="EMBL/GenBank/DDBJ databases">
        <title>The chitinases involved in constricting ring structure development in the nematode-trapping fungus Drechslerella dactyloides.</title>
        <authorList>
            <person name="Wang R."/>
            <person name="Zhang L."/>
            <person name="Tang P."/>
            <person name="Li S."/>
            <person name="Liang L."/>
        </authorList>
    </citation>
    <scope>NUCLEOTIDE SEQUENCE</scope>
    <source>
        <strain evidence="2">YMF1.00031</strain>
    </source>
</reference>
<sequence length="840" mass="92339">MPEIYNLNVTVKGLTPNYPVVHCTAADGICLMVTGLHVINAGITMLAMGLSELFDLRKSYVMVAGIAGGNPEHTSTGSVTFARYAVQGDMQFELASVPPNWPSTSGYFPLGTKGPNKYPGSILGTEVYEVSEALRHRAATVAKRAKRKFNDTDVSREWRAKYTQLAARQPPGVQECDTLTTNTYWNGAGIAEPMGRYLKALTNGTGVYCSTESEDSGWLAGLFRAFVLGRADFTRTIIMRSITNYDRAPPGVSDYDNIFSAQQDVTYYVGLQNLYLAGREVVNDIVNNWHTFEKGIPTKNYVGDIFNTFDKPNIDIGLVADNIDTWEGFDEGAIDYIDKLADPTRNGHGLTIEDNEAEGGKQVPRVDAAQLYLLGQEDSLKGKHTQLVAESLNRMLAQAGELGLRDIPEQMSMLRFADPKCIQVEGFRNDEPDMVVVHHQEGGQLSLRAVLKMKTWWTGCELGALNANPNKTDLGRWLGQLAWYMNQGNCKYGAFSNHRETIFVKRSGQTQFSVSPTYVAYPADTNHRPALREAYLYWLSIIATDHHFDEKLARPDMLIAVGHGSSDPTTPQSSPGRRPVGKPSPLGGNRPGSSGRGGGATGGVNEQALLKRLAKMELGEDIVGINGHESPPISNGVDASQLDADLETCKLVDIDGTCIGWFTKDVKIKKRVFKGTFIRASNGEKITSIMKVFPPEDDPSFDDGRTTLFDTELWASTRMNGSQYTPPLITSGRSRGGYTTPGGDVVIKGICPGIRVQDDVWDSLTPATEGHPILDALKAAIQAFRDQNLVLWDLTREDVLWDESTQKLTIVDLESADSLTRVPGATDRFEIRELIPAFWK</sequence>
<comment type="caution">
    <text evidence="2">The sequence shown here is derived from an EMBL/GenBank/DDBJ whole genome shotgun (WGS) entry which is preliminary data.</text>
</comment>